<dbReference type="AlphaFoldDB" id="A0A090MM79"/>
<dbReference type="GO" id="GO:0005886">
    <property type="term" value="C:plasma membrane"/>
    <property type="evidence" value="ECO:0007669"/>
    <property type="project" value="UniProtKB-SubCell"/>
</dbReference>
<evidence type="ECO:0000259" key="7">
    <source>
        <dbReference type="Pfam" id="PF01478"/>
    </source>
</evidence>
<dbReference type="PANTHER" id="PTHR36506:SF1">
    <property type="entry name" value="PREFLAGELLIN PEPTIDASE"/>
    <property type="match status" value="1"/>
</dbReference>
<dbReference type="Pfam" id="PF01478">
    <property type="entry name" value="Peptidase_A24"/>
    <property type="match status" value="1"/>
</dbReference>
<feature type="transmembrane region" description="Helical" evidence="6">
    <location>
        <begin position="142"/>
        <end position="158"/>
    </location>
</feature>
<evidence type="ECO:0000256" key="4">
    <source>
        <dbReference type="ARBA" id="ARBA00022989"/>
    </source>
</evidence>
<dbReference type="EMBL" id="CCAZ020000001">
    <property type="protein sequence ID" value="CEG06789.1"/>
    <property type="molecule type" value="Genomic_DNA"/>
</dbReference>
<feature type="transmembrane region" description="Helical" evidence="6">
    <location>
        <begin position="57"/>
        <end position="77"/>
    </location>
</feature>
<dbReference type="Gene3D" id="1.20.120.1220">
    <property type="match status" value="1"/>
</dbReference>
<feature type="transmembrane region" description="Helical" evidence="6">
    <location>
        <begin position="6"/>
        <end position="25"/>
    </location>
</feature>
<reference evidence="8 9" key="1">
    <citation type="journal article" date="2014" name="Genome Announc.">
        <title>Genome Sequence of Afipia felis Strain 76713, Isolated in Hospital Water Using an Amoeba Co-Culture Procedure.</title>
        <authorList>
            <person name="Benamar S."/>
            <person name="La Scola B."/>
            <person name="Croce O."/>
        </authorList>
    </citation>
    <scope>NUCLEOTIDE SEQUENCE [LARGE SCALE GENOMIC DNA]</scope>
    <source>
        <strain evidence="8 9">76713</strain>
    </source>
</reference>
<comment type="subcellular location">
    <subcellularLocation>
        <location evidence="1">Cell membrane</location>
        <topology evidence="1">Multi-pass membrane protein</topology>
    </subcellularLocation>
</comment>
<dbReference type="InterPro" id="IPR000045">
    <property type="entry name" value="Prepilin_IV_endopep_pep"/>
</dbReference>
<dbReference type="GO" id="GO:0004190">
    <property type="term" value="F:aspartic-type endopeptidase activity"/>
    <property type="evidence" value="ECO:0007669"/>
    <property type="project" value="InterPro"/>
</dbReference>
<evidence type="ECO:0000256" key="1">
    <source>
        <dbReference type="ARBA" id="ARBA00004651"/>
    </source>
</evidence>
<dbReference type="InterPro" id="IPR052218">
    <property type="entry name" value="Preflagellin_Peptidase"/>
</dbReference>
<dbReference type="Proteomes" id="UP000035762">
    <property type="component" value="Unassembled WGS sequence"/>
</dbReference>
<sequence>MLLDLARLFLFPALMAFAAASDLLTMTISNRVSLLLIAGFFVLAIVTGMGWEAIGWHALAGLSVLIIAFACFAFGWIGGGDAKVAAATALWFGFGYLLDYLLLASVLGGVLTLAILQFRNWTLPTWLLGQDWLVRLHGKDTGIPYGIALAAAALLIYPDTDWTRAVDLFQLAMR</sequence>
<organism evidence="8 9">
    <name type="scientific">Afipia felis</name>
    <name type="common">Cat scratch disease bacillus</name>
    <dbReference type="NCBI Taxonomy" id="1035"/>
    <lineage>
        <taxon>Bacteria</taxon>
        <taxon>Pseudomonadati</taxon>
        <taxon>Pseudomonadota</taxon>
        <taxon>Alphaproteobacteria</taxon>
        <taxon>Hyphomicrobiales</taxon>
        <taxon>Nitrobacteraceae</taxon>
        <taxon>Afipia</taxon>
    </lineage>
</organism>
<gene>
    <name evidence="8" type="ORF">BN961_00159</name>
</gene>
<evidence type="ECO:0000313" key="9">
    <source>
        <dbReference type="Proteomes" id="UP000035762"/>
    </source>
</evidence>
<evidence type="ECO:0000256" key="6">
    <source>
        <dbReference type="SAM" id="Phobius"/>
    </source>
</evidence>
<dbReference type="RefSeq" id="WP_009337608.1">
    <property type="nucleotide sequence ID" value="NZ_CCAZ020000001.1"/>
</dbReference>
<keyword evidence="5 6" id="KW-0472">Membrane</keyword>
<evidence type="ECO:0000256" key="2">
    <source>
        <dbReference type="ARBA" id="ARBA00022475"/>
    </source>
</evidence>
<protein>
    <submittedName>
        <fullName evidence="8">Flp pilus assembly protein, protease CpaA</fullName>
    </submittedName>
</protein>
<dbReference type="STRING" id="1035.BN961_00159"/>
<keyword evidence="4 6" id="KW-1133">Transmembrane helix</keyword>
<feature type="domain" description="Prepilin type IV endopeptidase peptidase" evidence="7">
    <location>
        <begin position="10"/>
        <end position="113"/>
    </location>
</feature>
<keyword evidence="3 6" id="KW-0812">Transmembrane</keyword>
<feature type="transmembrane region" description="Helical" evidence="6">
    <location>
        <begin position="32"/>
        <end position="51"/>
    </location>
</feature>
<comment type="caution">
    <text evidence="8">The sequence shown here is derived from an EMBL/GenBank/DDBJ whole genome shotgun (WGS) entry which is preliminary data.</text>
</comment>
<keyword evidence="8" id="KW-0645">Protease</keyword>
<evidence type="ECO:0000256" key="3">
    <source>
        <dbReference type="ARBA" id="ARBA00022692"/>
    </source>
</evidence>
<dbReference type="PANTHER" id="PTHR36506">
    <property type="entry name" value="PREFLAGELLIN PEPTIDASE"/>
    <property type="match status" value="1"/>
</dbReference>
<feature type="transmembrane region" description="Helical" evidence="6">
    <location>
        <begin position="89"/>
        <end position="116"/>
    </location>
</feature>
<accession>A0A090MM79</accession>
<dbReference type="GO" id="GO:0006508">
    <property type="term" value="P:proteolysis"/>
    <property type="evidence" value="ECO:0007669"/>
    <property type="project" value="UniProtKB-KW"/>
</dbReference>
<keyword evidence="2" id="KW-1003">Cell membrane</keyword>
<dbReference type="OrthoDB" id="5329005at2"/>
<evidence type="ECO:0000256" key="5">
    <source>
        <dbReference type="ARBA" id="ARBA00023136"/>
    </source>
</evidence>
<proteinExistence type="predicted"/>
<name>A0A090MM79_AFIFE</name>
<keyword evidence="8" id="KW-0378">Hydrolase</keyword>
<keyword evidence="9" id="KW-1185">Reference proteome</keyword>
<evidence type="ECO:0000313" key="8">
    <source>
        <dbReference type="EMBL" id="CEG06789.1"/>
    </source>
</evidence>